<keyword evidence="2" id="KW-1133">Transmembrane helix</keyword>
<feature type="transmembrane region" description="Helical" evidence="2">
    <location>
        <begin position="12"/>
        <end position="36"/>
    </location>
</feature>
<name>A0A2N5TW07_9BASI</name>
<dbReference type="EMBL" id="PGCI01001081">
    <property type="protein sequence ID" value="PLW08167.1"/>
    <property type="molecule type" value="Genomic_DNA"/>
</dbReference>
<protein>
    <submittedName>
        <fullName evidence="5">Uncharacterized protein</fullName>
    </submittedName>
</protein>
<feature type="region of interest" description="Disordered" evidence="1">
    <location>
        <begin position="329"/>
        <end position="382"/>
    </location>
</feature>
<dbReference type="AlphaFoldDB" id="A0A2N5TW07"/>
<feature type="region of interest" description="Disordered" evidence="1">
    <location>
        <begin position="43"/>
        <end position="74"/>
    </location>
</feature>
<keyword evidence="2" id="KW-0472">Membrane</keyword>
<feature type="compositionally biased region" description="Polar residues" evidence="1">
    <location>
        <begin position="57"/>
        <end position="74"/>
    </location>
</feature>
<feature type="region of interest" description="Disordered" evidence="1">
    <location>
        <begin position="96"/>
        <end position="142"/>
    </location>
</feature>
<organism evidence="5 6">
    <name type="scientific">Puccinia coronata f. sp. avenae</name>
    <dbReference type="NCBI Taxonomy" id="200324"/>
    <lineage>
        <taxon>Eukaryota</taxon>
        <taxon>Fungi</taxon>
        <taxon>Dikarya</taxon>
        <taxon>Basidiomycota</taxon>
        <taxon>Pucciniomycotina</taxon>
        <taxon>Pucciniomycetes</taxon>
        <taxon>Pucciniales</taxon>
        <taxon>Pucciniaceae</taxon>
        <taxon>Puccinia</taxon>
    </lineage>
</organism>
<dbReference type="EMBL" id="PGCJ01001276">
    <property type="protein sequence ID" value="PLW06858.1"/>
    <property type="molecule type" value="Genomic_DNA"/>
</dbReference>
<evidence type="ECO:0000313" key="5">
    <source>
        <dbReference type="EMBL" id="PLW29673.1"/>
    </source>
</evidence>
<comment type="caution">
    <text evidence="5">The sequence shown here is derived from an EMBL/GenBank/DDBJ whole genome shotgun (WGS) entry which is preliminary data.</text>
</comment>
<evidence type="ECO:0000313" key="4">
    <source>
        <dbReference type="EMBL" id="PLW08167.1"/>
    </source>
</evidence>
<sequence>MPVPPPHLKPQSMISMIAVLLSAVIVATFITFFIYLRRRRVRQSSRNNNKDLEESRLSQVTGESEPSISPVETSSIKTPIKFKMMGLRFPRFETSTNPLRSDHASVHNASPAPSTFQTPLPTLGRRQSDPESLGDPQLAMMDGSRRLLLGRKDRHRRKRFGGQSLDSKLIDLHPCMEPPAMIELPQSSMESTRLLDKSNHIYSPFNEPANSMGSLLEMSPMRTETCPSTTALNFPTTSTSEATQKMDRLPDLRITGSSIVETTEKNPPAKILRKKLLSLISIQSRPGLGNESEEKYYWEMMQVEPNDTWWQLPFPPRLSPIKSDFELPDLASEDNSDSLVKPTDCHLEAQLDESHSRSGTGVDSGEEKASYETSRTQPPDNV</sequence>
<evidence type="ECO:0000256" key="2">
    <source>
        <dbReference type="SAM" id="Phobius"/>
    </source>
</evidence>
<dbReference type="OrthoDB" id="2497074at2759"/>
<proteinExistence type="predicted"/>
<evidence type="ECO:0000256" key="1">
    <source>
        <dbReference type="SAM" id="MobiDB-lite"/>
    </source>
</evidence>
<feature type="compositionally biased region" description="Basic and acidic residues" evidence="1">
    <location>
        <begin position="343"/>
        <end position="356"/>
    </location>
</feature>
<evidence type="ECO:0000313" key="3">
    <source>
        <dbReference type="EMBL" id="PLW06858.1"/>
    </source>
</evidence>
<evidence type="ECO:0000313" key="6">
    <source>
        <dbReference type="Proteomes" id="UP000235388"/>
    </source>
</evidence>
<accession>A0A2N5TW07</accession>
<gene>
    <name evidence="5" type="ORF">PCANC_21106</name>
    <name evidence="3" type="ORF">PCANC_27487</name>
    <name evidence="4" type="ORF">PCASD_24534</name>
</gene>
<keyword evidence="2" id="KW-0812">Transmembrane</keyword>
<keyword evidence="6" id="KW-1185">Reference proteome</keyword>
<dbReference type="Proteomes" id="UP000235388">
    <property type="component" value="Unassembled WGS sequence"/>
</dbReference>
<evidence type="ECO:0000313" key="7">
    <source>
        <dbReference type="Proteomes" id="UP000235392"/>
    </source>
</evidence>
<dbReference type="EMBL" id="PGCJ01000402">
    <property type="protein sequence ID" value="PLW29673.1"/>
    <property type="molecule type" value="Genomic_DNA"/>
</dbReference>
<feature type="compositionally biased region" description="Polar residues" evidence="1">
    <location>
        <begin position="371"/>
        <end position="382"/>
    </location>
</feature>
<reference evidence="6 7" key="1">
    <citation type="submission" date="2017-11" db="EMBL/GenBank/DDBJ databases">
        <title>De novo assembly and phasing of dikaryotic genomes from two isolates of Puccinia coronata f. sp. avenae, the causal agent of oat crown rust.</title>
        <authorList>
            <person name="Miller M.E."/>
            <person name="Zhang Y."/>
            <person name="Omidvar V."/>
            <person name="Sperschneider J."/>
            <person name="Schwessinger B."/>
            <person name="Raley C."/>
            <person name="Palmer J.M."/>
            <person name="Garnica D."/>
            <person name="Upadhyaya N."/>
            <person name="Rathjen J."/>
            <person name="Taylor J.M."/>
            <person name="Park R.F."/>
            <person name="Dodds P.N."/>
            <person name="Hirsch C.D."/>
            <person name="Kianian S.F."/>
            <person name="Figueroa M."/>
        </authorList>
    </citation>
    <scope>NUCLEOTIDE SEQUENCE [LARGE SCALE GENOMIC DNA]</scope>
    <source>
        <strain evidence="5">12NC29</strain>
        <strain evidence="4">12SD80</strain>
    </source>
</reference>
<feature type="compositionally biased region" description="Polar residues" evidence="1">
    <location>
        <begin position="107"/>
        <end position="120"/>
    </location>
</feature>
<dbReference type="Proteomes" id="UP000235392">
    <property type="component" value="Unassembled WGS sequence"/>
</dbReference>